<feature type="domain" description="MutL C-terminal dimerisation" evidence="3">
    <location>
        <begin position="489"/>
        <end position="675"/>
    </location>
</feature>
<gene>
    <name evidence="4" type="ORF">LAFE_0G08328G</name>
</gene>
<dbReference type="InterPro" id="IPR038973">
    <property type="entry name" value="MutL/Mlh/Pms-like"/>
</dbReference>
<evidence type="ECO:0000256" key="2">
    <source>
        <dbReference type="ARBA" id="ARBA00022763"/>
    </source>
</evidence>
<dbReference type="Gene3D" id="3.30.230.10">
    <property type="match status" value="1"/>
</dbReference>
<comment type="similarity">
    <text evidence="1">Belongs to the DNA mismatch repair MutL/HexB family.</text>
</comment>
<accession>A0A1G4MHH3</accession>
<dbReference type="PANTHER" id="PTHR10073">
    <property type="entry name" value="DNA MISMATCH REPAIR PROTEIN MLH, PMS, MUTL"/>
    <property type="match status" value="1"/>
</dbReference>
<dbReference type="InterPro" id="IPR042120">
    <property type="entry name" value="MutL_C_dimsub"/>
</dbReference>
<dbReference type="OMA" id="FECAHGR"/>
<dbReference type="Gene3D" id="3.30.1540.20">
    <property type="entry name" value="MutL, C-terminal domain, dimerisation subdomain"/>
    <property type="match status" value="1"/>
</dbReference>
<dbReference type="SMART" id="SM00853">
    <property type="entry name" value="MutL_C"/>
    <property type="match status" value="1"/>
</dbReference>
<dbReference type="InterPro" id="IPR036890">
    <property type="entry name" value="HATPase_C_sf"/>
</dbReference>
<protein>
    <submittedName>
        <fullName evidence="4">LAFE_0G08328g1_1</fullName>
    </submittedName>
</protein>
<dbReference type="InterPro" id="IPR037198">
    <property type="entry name" value="MutL_C_sf"/>
</dbReference>
<dbReference type="GO" id="GO:0032300">
    <property type="term" value="C:mismatch repair complex"/>
    <property type="evidence" value="ECO:0007669"/>
    <property type="project" value="InterPro"/>
</dbReference>
<dbReference type="OrthoDB" id="429932at2759"/>
<reference evidence="4 5" key="1">
    <citation type="submission" date="2016-03" db="EMBL/GenBank/DDBJ databases">
        <authorList>
            <person name="Devillers H."/>
        </authorList>
    </citation>
    <scope>NUCLEOTIDE SEQUENCE [LARGE SCALE GENOMIC DNA]</scope>
    <source>
        <strain evidence="4">CBS 6772</strain>
    </source>
</reference>
<dbReference type="InterPro" id="IPR014790">
    <property type="entry name" value="MutL_C"/>
</dbReference>
<dbReference type="PROSITE" id="PS00058">
    <property type="entry name" value="DNA_MISMATCH_REPAIR_1"/>
    <property type="match status" value="1"/>
</dbReference>
<keyword evidence="5" id="KW-1185">Reference proteome</keyword>
<dbReference type="AlphaFoldDB" id="A0A1G4MHH3"/>
<dbReference type="GO" id="GO:0016887">
    <property type="term" value="F:ATP hydrolysis activity"/>
    <property type="evidence" value="ECO:0007669"/>
    <property type="project" value="InterPro"/>
</dbReference>
<dbReference type="Gene3D" id="3.30.1370.100">
    <property type="entry name" value="MutL, C-terminal domain, regulatory subdomain"/>
    <property type="match status" value="1"/>
</dbReference>
<dbReference type="GO" id="GO:0061982">
    <property type="term" value="P:meiosis I cell cycle process"/>
    <property type="evidence" value="ECO:0007669"/>
    <property type="project" value="UniProtKB-ARBA"/>
</dbReference>
<dbReference type="Gene3D" id="3.30.565.10">
    <property type="entry name" value="Histidine kinase-like ATPase, C-terminal domain"/>
    <property type="match status" value="1"/>
</dbReference>
<dbReference type="GO" id="GO:0006298">
    <property type="term" value="P:mismatch repair"/>
    <property type="evidence" value="ECO:0007669"/>
    <property type="project" value="InterPro"/>
</dbReference>
<dbReference type="STRING" id="4955.A0A1G4MHH3"/>
<proteinExistence type="inferred from homology"/>
<dbReference type="SUPFAM" id="SSF55874">
    <property type="entry name" value="ATPase domain of HSP90 chaperone/DNA topoisomerase II/histidine kinase"/>
    <property type="match status" value="1"/>
</dbReference>
<dbReference type="InterPro" id="IPR042121">
    <property type="entry name" value="MutL_C_regsub"/>
</dbReference>
<evidence type="ECO:0000256" key="1">
    <source>
        <dbReference type="ARBA" id="ARBA00006082"/>
    </source>
</evidence>
<keyword evidence="2" id="KW-0227">DNA damage</keyword>
<dbReference type="GO" id="GO:0140664">
    <property type="term" value="F:ATP-dependent DNA damage sensor activity"/>
    <property type="evidence" value="ECO:0007669"/>
    <property type="project" value="InterPro"/>
</dbReference>
<dbReference type="GO" id="GO:0005524">
    <property type="term" value="F:ATP binding"/>
    <property type="evidence" value="ECO:0007669"/>
    <property type="project" value="InterPro"/>
</dbReference>
<dbReference type="Pfam" id="PF13589">
    <property type="entry name" value="HATPase_c_3"/>
    <property type="match status" value="1"/>
</dbReference>
<sequence length="731" mass="82699">MPGIIHALEPEVRSMLRSHIAMMSITCAIKELLQNSVDAGATKVVISLNLFTWSMSVVDNGCGIAKPDFPYIGCLNHTSKITKLEDLETIFTYGFRGEALYNIQKVSKVQIISKTASAAECWSRLENGRIELTDSNMVLKDPGTKVIVRDFFYNLPVRRKIHRNRQVSAIYHDLRNAVFEVLIMFPNLDIKVTTAGQKNVFSTFLHSVPKDSSICRTERLVHRFNDVFGTKIQTVDVTNASANYKEYSVEGIISTLYLPTKDYQFIFINGRRLIDPELLRSIDAALTVAKFNCMQNFTSRHSFSDVTRLCEGNPVIILNAKCPSAVTDLLQSSSKEVFCSAQAKILSSLIHKILICYFAAEDKNPIQPGKGLSTQNNSMNSIISETYQIPSKHSFSESLMPQKRIRRCLNGLISPKLKITLNSALPVKKSKVDILNRVGKAKRNLLKTNYASLELISKMQPSTLTEKNIVRFNPSTLKIERAQLFKGRVINQIDKKFILLRTTETLMEKNFVLLLIDQHAADERIKLEEMLIEYIFHSVGTTSTCGISFDITFEVADSDGQLFDKYMGQFQIWGISLTVKYIGKNMATIHVKSLPKELEERAKSQEGFVKRTLLQHLYELMTLKKSPVEHPNHQGENLERGSFKWWRYLNSVPTALLDTLKSRACRSAIMFGDDLTHDECVLLVASLAKCHKPFECAHGRPSIIPLAEMKNDWSPSTSLDYSAYKDYNLDS</sequence>
<dbReference type="Proteomes" id="UP000190831">
    <property type="component" value="Chromosome G"/>
</dbReference>
<dbReference type="SUPFAM" id="SSF118116">
    <property type="entry name" value="DNA mismatch repair protein MutL"/>
    <property type="match status" value="1"/>
</dbReference>
<dbReference type="InterPro" id="IPR014721">
    <property type="entry name" value="Ribsml_uS5_D2-typ_fold_subgr"/>
</dbReference>
<organism evidence="4 5">
    <name type="scientific">Lachancea fermentati</name>
    <name type="common">Zygosaccharomyces fermentati</name>
    <dbReference type="NCBI Taxonomy" id="4955"/>
    <lineage>
        <taxon>Eukaryota</taxon>
        <taxon>Fungi</taxon>
        <taxon>Dikarya</taxon>
        <taxon>Ascomycota</taxon>
        <taxon>Saccharomycotina</taxon>
        <taxon>Saccharomycetes</taxon>
        <taxon>Saccharomycetales</taxon>
        <taxon>Saccharomycetaceae</taxon>
        <taxon>Lachancea</taxon>
    </lineage>
</organism>
<evidence type="ECO:0000259" key="3">
    <source>
        <dbReference type="SMART" id="SM00853"/>
    </source>
</evidence>
<dbReference type="InterPro" id="IPR014762">
    <property type="entry name" value="DNA_mismatch_repair_CS"/>
</dbReference>
<evidence type="ECO:0000313" key="4">
    <source>
        <dbReference type="EMBL" id="SCW03343.1"/>
    </source>
</evidence>
<dbReference type="EMBL" id="LT598486">
    <property type="protein sequence ID" value="SCW03343.1"/>
    <property type="molecule type" value="Genomic_DNA"/>
</dbReference>
<dbReference type="PANTHER" id="PTHR10073:SF47">
    <property type="entry name" value="DNA MISMATCH REPAIR PROTEIN MLH3"/>
    <property type="match status" value="1"/>
</dbReference>
<name>A0A1G4MHH3_LACFM</name>
<evidence type="ECO:0000313" key="5">
    <source>
        <dbReference type="Proteomes" id="UP000190831"/>
    </source>
</evidence>